<proteinExistence type="predicted"/>
<keyword evidence="2" id="KW-1185">Reference proteome</keyword>
<reference evidence="1" key="1">
    <citation type="submission" date="2022-06" db="EMBL/GenBank/DDBJ databases">
        <authorList>
            <person name="Goudenege D."/>
            <person name="Le Roux F."/>
        </authorList>
    </citation>
    <scope>NUCLEOTIDE SEQUENCE</scope>
    <source>
        <strain evidence="1">12-063</strain>
    </source>
</reference>
<organism evidence="1 2">
    <name type="scientific">Vibrio aestuarianus</name>
    <dbReference type="NCBI Taxonomy" id="28171"/>
    <lineage>
        <taxon>Bacteria</taxon>
        <taxon>Pseudomonadati</taxon>
        <taxon>Pseudomonadota</taxon>
        <taxon>Gammaproteobacteria</taxon>
        <taxon>Vibrionales</taxon>
        <taxon>Vibrionaceae</taxon>
        <taxon>Vibrio</taxon>
    </lineage>
</organism>
<name>A0ABM9FR47_9VIBR</name>
<evidence type="ECO:0000313" key="1">
    <source>
        <dbReference type="EMBL" id="CAH8232989.1"/>
    </source>
</evidence>
<comment type="caution">
    <text evidence="1">The sequence shown here is derived from an EMBL/GenBank/DDBJ whole genome shotgun (WGS) entry which is preliminary data.</text>
</comment>
<accession>A0ABM9FR47</accession>
<gene>
    <name evidence="1" type="ORF">VAE063_950131</name>
</gene>
<protein>
    <submittedName>
        <fullName evidence="1">Uncharacterized protein</fullName>
    </submittedName>
</protein>
<sequence length="49" mass="5397">MLWLVWWLVRYSIGQLPAELPDDTDAFAFAVISSTMAFAKAVASSSDFA</sequence>
<evidence type="ECO:0000313" key="2">
    <source>
        <dbReference type="Proteomes" id="UP001152658"/>
    </source>
</evidence>
<dbReference type="EMBL" id="CALYLK010000136">
    <property type="protein sequence ID" value="CAH8232989.1"/>
    <property type="molecule type" value="Genomic_DNA"/>
</dbReference>
<dbReference type="Proteomes" id="UP001152658">
    <property type="component" value="Unassembled WGS sequence"/>
</dbReference>